<proteinExistence type="predicted"/>
<reference evidence="1" key="1">
    <citation type="journal article" date="2019" name="Sci. Rep.">
        <title>Draft genome of Tanacetum cinerariifolium, the natural source of mosquito coil.</title>
        <authorList>
            <person name="Yamashiro T."/>
            <person name="Shiraishi A."/>
            <person name="Satake H."/>
            <person name="Nakayama K."/>
        </authorList>
    </citation>
    <scope>NUCLEOTIDE SEQUENCE</scope>
</reference>
<comment type="caution">
    <text evidence="1">The sequence shown here is derived from an EMBL/GenBank/DDBJ whole genome shotgun (WGS) entry which is preliminary data.</text>
</comment>
<evidence type="ECO:0000313" key="1">
    <source>
        <dbReference type="EMBL" id="GFD35336.1"/>
    </source>
</evidence>
<dbReference type="EMBL" id="BKCJ011457618">
    <property type="protein sequence ID" value="GFD35336.1"/>
    <property type="molecule type" value="Genomic_DNA"/>
</dbReference>
<organism evidence="1">
    <name type="scientific">Tanacetum cinerariifolium</name>
    <name type="common">Dalmatian daisy</name>
    <name type="synonym">Chrysanthemum cinerariifolium</name>
    <dbReference type="NCBI Taxonomy" id="118510"/>
    <lineage>
        <taxon>Eukaryota</taxon>
        <taxon>Viridiplantae</taxon>
        <taxon>Streptophyta</taxon>
        <taxon>Embryophyta</taxon>
        <taxon>Tracheophyta</taxon>
        <taxon>Spermatophyta</taxon>
        <taxon>Magnoliopsida</taxon>
        <taxon>eudicotyledons</taxon>
        <taxon>Gunneridae</taxon>
        <taxon>Pentapetalae</taxon>
        <taxon>asterids</taxon>
        <taxon>campanulids</taxon>
        <taxon>Asterales</taxon>
        <taxon>Asteraceae</taxon>
        <taxon>Asteroideae</taxon>
        <taxon>Anthemideae</taxon>
        <taxon>Anthemidinae</taxon>
        <taxon>Tanacetum</taxon>
    </lineage>
</organism>
<dbReference type="AlphaFoldDB" id="A0A699VPR2"/>
<accession>A0A699VPR2</accession>
<gene>
    <name evidence="1" type="ORF">Tci_907305</name>
</gene>
<feature type="non-terminal residue" evidence="1">
    <location>
        <position position="1"/>
    </location>
</feature>
<protein>
    <submittedName>
        <fullName evidence="1">Uncharacterized protein</fullName>
    </submittedName>
</protein>
<name>A0A699VPR2_TANCI</name>
<sequence>QQRGRPQDAVVVALGQYDVAALALGPLQQPVLEHVRRPHRHVALEGADSQLDFLRIVGCDARANGAHPVRGFERASGHHQDGYHVG</sequence>